<organism evidence="7 8">
    <name type="scientific">Culex pipiens pipiens</name>
    <name type="common">Northern house mosquito</name>
    <dbReference type="NCBI Taxonomy" id="38569"/>
    <lineage>
        <taxon>Eukaryota</taxon>
        <taxon>Metazoa</taxon>
        <taxon>Ecdysozoa</taxon>
        <taxon>Arthropoda</taxon>
        <taxon>Hexapoda</taxon>
        <taxon>Insecta</taxon>
        <taxon>Pterygota</taxon>
        <taxon>Neoptera</taxon>
        <taxon>Endopterygota</taxon>
        <taxon>Diptera</taxon>
        <taxon>Nematocera</taxon>
        <taxon>Culicoidea</taxon>
        <taxon>Culicidae</taxon>
        <taxon>Culicinae</taxon>
        <taxon>Culicini</taxon>
        <taxon>Culex</taxon>
        <taxon>Culex</taxon>
    </lineage>
</organism>
<evidence type="ECO:0000256" key="1">
    <source>
        <dbReference type="ARBA" id="ARBA00022723"/>
    </source>
</evidence>
<keyword evidence="3 4" id="KW-0862">Zinc</keyword>
<sequence length="733" mass="81353">MMNTTRICIVRRRAGSLSVHPGNAQSIDYEHACLKLSAALPNGTSAETTPRQGPPKQPSWMSVLHSQPAICSVEANPLTRTDEKLQCIEAIAKDDEFDYNQKLQYLDEESDPNPQKEKAPQVSKQQLQRERKERESAVRKPPPPSQQIGNVGVEGRGLDAEAKERLKLRRENQRRKIKQAEGAPPDEEREEEEDPDSGSEGVPPTNDECDSVAEVAPRGFSPKTGMKRPAYDDLDDPEVGGTMEPQKKLCRFYFLDECSRADQCYFMHADFPCKFYYFGYECRDGKQCRLRHGKALDDEMKRILWRHVTTAQANLMQRFPCFPSALLRKNFEDRHQELLQMEQEGLLDEDLGAELSESISDTLLGEVIKTVAINKMIDEKLGDLGELTGVISAEQIATLAKTGIKTKDQLFQLGASSMMELGFDYDTIINIGNFKESHRKQSMYEEDKELFEEVPSNLDVFSAELDLSQPVPPLAVPALSDQELLSILNEEQDAATTAETAAAKEVTPQESHNTSLATTLEGSFTTDFSDSSGEKGQNGTTDRSKATRLEASDVSSDGEDKLQFVLFAAVQEQENDPRAQESTARTVEQMCKLDSLVQDAHPELSISFGSDSESSQSGFRLPFKSLIDKYTPAKEIDAGRGQIVGYRLIPIDVPKPNFEALRQSFVTEPTFSLDPRLQLMFNIGPTEVRPTPVVVNGGGGGVAAMKIRDPRLKKAIEVATANGAKSDEEATLT</sequence>
<feature type="compositionally biased region" description="Acidic residues" evidence="5">
    <location>
        <begin position="184"/>
        <end position="197"/>
    </location>
</feature>
<dbReference type="Proteomes" id="UP001562425">
    <property type="component" value="Unassembled WGS sequence"/>
</dbReference>
<keyword evidence="8" id="KW-1185">Reference proteome</keyword>
<keyword evidence="2 4" id="KW-0863">Zinc-finger</keyword>
<feature type="compositionally biased region" description="Basic and acidic residues" evidence="5">
    <location>
        <begin position="542"/>
        <end position="551"/>
    </location>
</feature>
<keyword evidence="1 4" id="KW-0479">Metal-binding</keyword>
<feature type="zinc finger region" description="C3H1-type" evidence="4">
    <location>
        <begin position="244"/>
        <end position="271"/>
    </location>
</feature>
<reference evidence="7 8" key="1">
    <citation type="submission" date="2024-05" db="EMBL/GenBank/DDBJ databases">
        <title>Culex pipiens pipiens assembly and annotation.</title>
        <authorList>
            <person name="Alout H."/>
            <person name="Durand T."/>
        </authorList>
    </citation>
    <scope>NUCLEOTIDE SEQUENCE [LARGE SCALE GENOMIC DNA]</scope>
    <source>
        <strain evidence="7">HA-2024</strain>
        <tissue evidence="7">Whole body</tissue>
    </source>
</reference>
<evidence type="ECO:0000256" key="3">
    <source>
        <dbReference type="ARBA" id="ARBA00022833"/>
    </source>
</evidence>
<dbReference type="AlphaFoldDB" id="A0ABD1D4W2"/>
<feature type="compositionally biased region" description="Basic and acidic residues" evidence="5">
    <location>
        <begin position="156"/>
        <end position="171"/>
    </location>
</feature>
<name>A0ABD1D4W2_CULPP</name>
<feature type="domain" description="C3H1-type" evidence="6">
    <location>
        <begin position="244"/>
        <end position="271"/>
    </location>
</feature>
<evidence type="ECO:0000313" key="8">
    <source>
        <dbReference type="Proteomes" id="UP001562425"/>
    </source>
</evidence>
<accession>A0ABD1D4W2</accession>
<dbReference type="GO" id="GO:0008270">
    <property type="term" value="F:zinc ion binding"/>
    <property type="evidence" value="ECO:0007669"/>
    <property type="project" value="UniProtKB-KW"/>
</dbReference>
<feature type="compositionally biased region" description="Polar residues" evidence="5">
    <location>
        <begin position="508"/>
        <end position="541"/>
    </location>
</feature>
<dbReference type="InterPro" id="IPR036855">
    <property type="entry name" value="Znf_CCCH_sf"/>
</dbReference>
<feature type="region of interest" description="Disordered" evidence="5">
    <location>
        <begin position="496"/>
        <end position="555"/>
    </location>
</feature>
<evidence type="ECO:0000313" key="7">
    <source>
        <dbReference type="EMBL" id="KAL1394661.1"/>
    </source>
</evidence>
<feature type="region of interest" description="Disordered" evidence="5">
    <location>
        <begin position="106"/>
        <end position="240"/>
    </location>
</feature>
<dbReference type="PROSITE" id="PS50103">
    <property type="entry name" value="ZF_C3H1"/>
    <property type="match status" value="2"/>
</dbReference>
<dbReference type="InterPro" id="IPR000571">
    <property type="entry name" value="Znf_CCCH"/>
</dbReference>
<dbReference type="Gene3D" id="4.10.1000.10">
    <property type="entry name" value="Zinc finger, CCCH-type"/>
    <property type="match status" value="1"/>
</dbReference>
<proteinExistence type="predicted"/>
<evidence type="ECO:0000256" key="5">
    <source>
        <dbReference type="SAM" id="MobiDB-lite"/>
    </source>
</evidence>
<feature type="domain" description="C3H1-type" evidence="6">
    <location>
        <begin position="272"/>
        <end position="295"/>
    </location>
</feature>
<evidence type="ECO:0000256" key="2">
    <source>
        <dbReference type="ARBA" id="ARBA00022771"/>
    </source>
</evidence>
<feature type="region of interest" description="Disordered" evidence="5">
    <location>
        <begin position="43"/>
        <end position="63"/>
    </location>
</feature>
<dbReference type="SUPFAM" id="SSF90229">
    <property type="entry name" value="CCCH zinc finger"/>
    <property type="match status" value="1"/>
</dbReference>
<evidence type="ECO:0000256" key="4">
    <source>
        <dbReference type="PROSITE-ProRule" id="PRU00723"/>
    </source>
</evidence>
<comment type="caution">
    <text evidence="7">The sequence shown here is derived from an EMBL/GenBank/DDBJ whole genome shotgun (WGS) entry which is preliminary data.</text>
</comment>
<protein>
    <recommendedName>
        <fullName evidence="6">C3H1-type domain-containing protein</fullName>
    </recommendedName>
</protein>
<dbReference type="EMBL" id="JBEHCU010007487">
    <property type="protein sequence ID" value="KAL1394661.1"/>
    <property type="molecule type" value="Genomic_DNA"/>
</dbReference>
<gene>
    <name evidence="7" type="ORF">pipiens_003013</name>
</gene>
<evidence type="ECO:0000259" key="6">
    <source>
        <dbReference type="PROSITE" id="PS50103"/>
    </source>
</evidence>
<feature type="zinc finger region" description="C3H1-type" evidence="4">
    <location>
        <begin position="272"/>
        <end position="295"/>
    </location>
</feature>
<feature type="compositionally biased region" description="Basic and acidic residues" evidence="5">
    <location>
        <begin position="127"/>
        <end position="138"/>
    </location>
</feature>
<feature type="compositionally biased region" description="Low complexity" evidence="5">
    <location>
        <begin position="496"/>
        <end position="506"/>
    </location>
</feature>